<dbReference type="InterPro" id="IPR005511">
    <property type="entry name" value="SMP-30"/>
</dbReference>
<proteinExistence type="predicted"/>
<feature type="domain" description="SMP-30/Gluconolactonase/LRE-like region" evidence="3">
    <location>
        <begin position="103"/>
        <end position="373"/>
    </location>
</feature>
<dbReference type="Proteomes" id="UP001201985">
    <property type="component" value="Unassembled WGS sequence"/>
</dbReference>
<dbReference type="InterPro" id="IPR011042">
    <property type="entry name" value="6-blade_b-propeller_TolB-like"/>
</dbReference>
<keyword evidence="1" id="KW-0378">Hydrolase</keyword>
<dbReference type="PANTHER" id="PTHR47572">
    <property type="entry name" value="LIPOPROTEIN-RELATED"/>
    <property type="match status" value="1"/>
</dbReference>
<gene>
    <name evidence="4" type="ORF">MON41_12170</name>
</gene>
<sequence length="390" mass="42163">MLHPDGEPAARPRRGDAGPLPARRSLLGGAIGAAALMPALITGARAQGTGQGGRTMAPEGRDYGSNAPITRYPDPDIVALDPKRFTAKIGNARIRRLHTGMGWAEGPAWHANGRFLVWSDIPANECLRLTEEDEHVSRRFRSPSGFTNGNTFDREGRQVSMRHLNRDVARYEPDGTLTVLASRGPDGEFNAPNDGVVHPEDGSIWFTDPGYGSLVAYEGTRADNGSPRPYIKEAVYRIDGQSGAVTKVADQPFKPNGLCFSPDYRICYVADTGSSHYPEAKNIIWAFDVDGATLRNPRTFASMEMDGRSGLADGIRCDTAGNLWAGGGWVGDGYDGVHVFAPDGQRIGLIRLPEICANICFGGVRRNQLFMCASQSLYVVPVEAQGAHFC</sequence>
<evidence type="ECO:0000313" key="4">
    <source>
        <dbReference type="EMBL" id="MCI0754513.1"/>
    </source>
</evidence>
<dbReference type="SUPFAM" id="SSF63829">
    <property type="entry name" value="Calcium-dependent phosphotriesterase"/>
    <property type="match status" value="1"/>
</dbReference>
<dbReference type="InterPro" id="IPR051262">
    <property type="entry name" value="SMP-30/CGR1_Lactonase"/>
</dbReference>
<accession>A0ABS9W5M1</accession>
<dbReference type="EMBL" id="JALBUU010000004">
    <property type="protein sequence ID" value="MCI0754513.1"/>
    <property type="molecule type" value="Genomic_DNA"/>
</dbReference>
<feature type="region of interest" description="Disordered" evidence="2">
    <location>
        <begin position="46"/>
        <end position="69"/>
    </location>
</feature>
<evidence type="ECO:0000313" key="5">
    <source>
        <dbReference type="Proteomes" id="UP001201985"/>
    </source>
</evidence>
<dbReference type="RefSeq" id="WP_238383961.1">
    <property type="nucleotide sequence ID" value="NZ_JALBUU010000004.1"/>
</dbReference>
<evidence type="ECO:0000256" key="1">
    <source>
        <dbReference type="ARBA" id="ARBA00022801"/>
    </source>
</evidence>
<evidence type="ECO:0000259" key="3">
    <source>
        <dbReference type="Pfam" id="PF08450"/>
    </source>
</evidence>
<dbReference type="InterPro" id="IPR013658">
    <property type="entry name" value="SGL"/>
</dbReference>
<evidence type="ECO:0000256" key="2">
    <source>
        <dbReference type="SAM" id="MobiDB-lite"/>
    </source>
</evidence>
<dbReference type="Pfam" id="PF08450">
    <property type="entry name" value="SGL"/>
    <property type="match status" value="1"/>
</dbReference>
<feature type="compositionally biased region" description="Basic and acidic residues" evidence="2">
    <location>
        <begin position="1"/>
        <end position="16"/>
    </location>
</feature>
<dbReference type="Gene3D" id="2.120.10.30">
    <property type="entry name" value="TolB, C-terminal domain"/>
    <property type="match status" value="1"/>
</dbReference>
<protein>
    <submittedName>
        <fullName evidence="4">SMP-30/gluconolactonase/LRE family protein</fullName>
    </submittedName>
</protein>
<keyword evidence="5" id="KW-1185">Reference proteome</keyword>
<organism evidence="4 5">
    <name type="scientific">Teichococcus vastitatis</name>
    <dbReference type="NCBI Taxonomy" id="2307076"/>
    <lineage>
        <taxon>Bacteria</taxon>
        <taxon>Pseudomonadati</taxon>
        <taxon>Pseudomonadota</taxon>
        <taxon>Alphaproteobacteria</taxon>
        <taxon>Acetobacterales</taxon>
        <taxon>Roseomonadaceae</taxon>
        <taxon>Roseomonas</taxon>
    </lineage>
</organism>
<reference evidence="4 5" key="1">
    <citation type="submission" date="2022-03" db="EMBL/GenBank/DDBJ databases">
        <title>Complete genome analysis of Roseomonas KG 17.1 : a prolific producer of plant growth promoters.</title>
        <authorList>
            <person name="Saadouli I."/>
            <person name="Najjari A."/>
            <person name="Mosbah A."/>
            <person name="Ouzari H.I."/>
        </authorList>
    </citation>
    <scope>NUCLEOTIDE SEQUENCE [LARGE SCALE GENOMIC DNA]</scope>
    <source>
        <strain evidence="4 5">KG17-1</strain>
    </source>
</reference>
<dbReference type="PANTHER" id="PTHR47572:SF4">
    <property type="entry name" value="LACTONASE DRP35"/>
    <property type="match status" value="1"/>
</dbReference>
<comment type="caution">
    <text evidence="4">The sequence shown here is derived from an EMBL/GenBank/DDBJ whole genome shotgun (WGS) entry which is preliminary data.</text>
</comment>
<dbReference type="PRINTS" id="PR01790">
    <property type="entry name" value="SMP30FAMILY"/>
</dbReference>
<name>A0ABS9W5M1_9PROT</name>
<feature type="region of interest" description="Disordered" evidence="2">
    <location>
        <begin position="1"/>
        <end position="22"/>
    </location>
</feature>